<dbReference type="SUPFAM" id="SSF52540">
    <property type="entry name" value="P-loop containing nucleoside triphosphate hydrolases"/>
    <property type="match status" value="1"/>
</dbReference>
<keyword evidence="5 8" id="KW-1133">Transmembrane helix</keyword>
<protein>
    <submittedName>
        <fullName evidence="9">Type IV secretory system conjugative DNA transfer family protein</fullName>
    </submittedName>
</protein>
<evidence type="ECO:0000256" key="2">
    <source>
        <dbReference type="ARBA" id="ARBA00008806"/>
    </source>
</evidence>
<sequence>MSGRQGGPAAAGLGLDGEIALAATAVFLVTLTGGVWAGAQLAALAVGGHRPLHLTSDETLAALPQLAAHPGRPAAAWPDRVADQLPGPVGYWACTALPLAVLTLLCGLAATLLVTGVGVARRRRLGIDPEARFARPLDLLPLWVSGPTRGRMVLGRLGPHRRDRLVATEDSTRPLDRTVHRWQARRAARRRGQRGTTIVIGPSQCGKTAALAIPAILEWDGPLIALSVKTDLLGATIERRRRVGEVAVFDPTRATGQPTTAWSPLDSARSLAGARRAARSIVNATSWTSGSSGDMSFWTSAAEDLLAGLFWGAATVGLGMDTVVRWVVGMERDPVRAILTPLASHLDPTIAADGAQVLAAFTGLWASDRKQVSSTYLVARQMIQPWQEPDVAASATASHLSLAWLLDTGDDGRQTNTLYLSADLDDAERLAPVLGGLVDDLLRQAYAQVGRTGIPLDPPLLVVLDEAGNWPMQNLPGRISTCAGIGIQLLLVYQSKAQIDAAYGTKADVVISNAITKVFFAGQSDRSTLDYASGLLGQEHIVQTSTSTDSPGLAALGSAGRRSISQAPTRLELLPAALLRQVAPGQALLIHNTLPPAHLFGRYWYLDPDLHALATGRRLSRRALTRQAAQRRITATTPTMTAAVSSSDTSLATEPISTLSTGTAASDGSESVKDELIRQLLTQRATPDRAVSLPFSPDPSVEEDLDDQPPPQTP</sequence>
<comment type="subcellular location">
    <subcellularLocation>
        <location evidence="1">Cell membrane</location>
        <topology evidence="1">Multi-pass membrane protein</topology>
    </subcellularLocation>
</comment>
<feature type="region of interest" description="Disordered" evidence="7">
    <location>
        <begin position="683"/>
        <end position="714"/>
    </location>
</feature>
<feature type="compositionally biased region" description="Polar residues" evidence="7">
    <location>
        <begin position="640"/>
        <end position="669"/>
    </location>
</feature>
<accession>A0ABT0K3I9</accession>
<evidence type="ECO:0000256" key="3">
    <source>
        <dbReference type="ARBA" id="ARBA00022475"/>
    </source>
</evidence>
<comment type="similarity">
    <text evidence="2">Belongs to the VirD4/TraG family.</text>
</comment>
<keyword evidence="3" id="KW-1003">Cell membrane</keyword>
<evidence type="ECO:0000256" key="1">
    <source>
        <dbReference type="ARBA" id="ARBA00004651"/>
    </source>
</evidence>
<keyword evidence="4 8" id="KW-0812">Transmembrane</keyword>
<dbReference type="PANTHER" id="PTHR37937">
    <property type="entry name" value="CONJUGATIVE TRANSFER: DNA TRANSPORT"/>
    <property type="match status" value="1"/>
</dbReference>
<proteinExistence type="inferred from homology"/>
<keyword evidence="6 8" id="KW-0472">Membrane</keyword>
<dbReference type="InterPro" id="IPR027417">
    <property type="entry name" value="P-loop_NTPase"/>
</dbReference>
<keyword evidence="10" id="KW-1185">Reference proteome</keyword>
<evidence type="ECO:0000256" key="4">
    <source>
        <dbReference type="ARBA" id="ARBA00022692"/>
    </source>
</evidence>
<evidence type="ECO:0000256" key="6">
    <source>
        <dbReference type="ARBA" id="ARBA00023136"/>
    </source>
</evidence>
<name>A0ABT0K3I9_9ACTN</name>
<evidence type="ECO:0000313" key="9">
    <source>
        <dbReference type="EMBL" id="MCK9877848.1"/>
    </source>
</evidence>
<evidence type="ECO:0000256" key="7">
    <source>
        <dbReference type="SAM" id="MobiDB-lite"/>
    </source>
</evidence>
<dbReference type="PANTHER" id="PTHR37937:SF1">
    <property type="entry name" value="CONJUGATIVE TRANSFER: DNA TRANSPORT"/>
    <property type="match status" value="1"/>
</dbReference>
<dbReference type="Proteomes" id="UP001201873">
    <property type="component" value="Unassembled WGS sequence"/>
</dbReference>
<dbReference type="RefSeq" id="WP_248826022.1">
    <property type="nucleotide sequence ID" value="NZ_JALKFT010000022.1"/>
</dbReference>
<organism evidence="9 10">
    <name type="scientific">Frankia umida</name>
    <dbReference type="NCBI Taxonomy" id="573489"/>
    <lineage>
        <taxon>Bacteria</taxon>
        <taxon>Bacillati</taxon>
        <taxon>Actinomycetota</taxon>
        <taxon>Actinomycetes</taxon>
        <taxon>Frankiales</taxon>
        <taxon>Frankiaceae</taxon>
        <taxon>Frankia</taxon>
    </lineage>
</organism>
<dbReference type="Pfam" id="PF02534">
    <property type="entry name" value="T4SS-DNA_transf"/>
    <property type="match status" value="1"/>
</dbReference>
<dbReference type="InterPro" id="IPR003688">
    <property type="entry name" value="TraG/VirD4"/>
</dbReference>
<dbReference type="EMBL" id="JALKFT010000022">
    <property type="protein sequence ID" value="MCK9877848.1"/>
    <property type="molecule type" value="Genomic_DNA"/>
</dbReference>
<evidence type="ECO:0000256" key="8">
    <source>
        <dbReference type="SAM" id="Phobius"/>
    </source>
</evidence>
<feature type="region of interest" description="Disordered" evidence="7">
    <location>
        <begin position="637"/>
        <end position="671"/>
    </location>
</feature>
<feature type="transmembrane region" description="Helical" evidence="8">
    <location>
        <begin position="21"/>
        <end position="46"/>
    </location>
</feature>
<evidence type="ECO:0000313" key="10">
    <source>
        <dbReference type="Proteomes" id="UP001201873"/>
    </source>
</evidence>
<comment type="caution">
    <text evidence="9">The sequence shown here is derived from an EMBL/GenBank/DDBJ whole genome shotgun (WGS) entry which is preliminary data.</text>
</comment>
<feature type="transmembrane region" description="Helical" evidence="8">
    <location>
        <begin position="89"/>
        <end position="114"/>
    </location>
</feature>
<dbReference type="InterPro" id="IPR051539">
    <property type="entry name" value="T4SS-coupling_protein"/>
</dbReference>
<dbReference type="CDD" id="cd01127">
    <property type="entry name" value="TrwB_TraG_TraD_VirD4"/>
    <property type="match status" value="1"/>
</dbReference>
<reference evidence="9 10" key="1">
    <citation type="submission" date="2022-04" db="EMBL/GenBank/DDBJ databases">
        <title>Genome diversity in the genus Frankia.</title>
        <authorList>
            <person name="Carlos-Shanley C."/>
            <person name="Hahn D."/>
        </authorList>
    </citation>
    <scope>NUCLEOTIDE SEQUENCE [LARGE SCALE GENOMIC DNA]</scope>
    <source>
        <strain evidence="9 10">Ag45/Mut15</strain>
    </source>
</reference>
<dbReference type="Gene3D" id="3.40.50.300">
    <property type="entry name" value="P-loop containing nucleotide triphosphate hydrolases"/>
    <property type="match status" value="1"/>
</dbReference>
<gene>
    <name evidence="9" type="ORF">MXD59_19050</name>
</gene>
<evidence type="ECO:0000256" key="5">
    <source>
        <dbReference type="ARBA" id="ARBA00022989"/>
    </source>
</evidence>